<feature type="coiled-coil region" evidence="2">
    <location>
        <begin position="381"/>
        <end position="408"/>
    </location>
</feature>
<dbReference type="Gene3D" id="1.10.10.10">
    <property type="entry name" value="Winged helix-like DNA-binding domain superfamily/Winged helix DNA-binding domain"/>
    <property type="match status" value="2"/>
</dbReference>
<comment type="similarity">
    <text evidence="1">Belongs to the initiator RepB protein family.</text>
</comment>
<gene>
    <name evidence="4" type="ORF">ACJHVH_08330</name>
</gene>
<dbReference type="Pfam" id="PF21205">
    <property type="entry name" value="Rep3_C"/>
    <property type="match status" value="1"/>
</dbReference>
<reference evidence="4 5" key="1">
    <citation type="submission" date="2024-11" db="EMBL/GenBank/DDBJ databases">
        <title>First Report of Moraxella oculi in Brazil in an Infectious Bovine Keratoconjunctivitis Outbreak.</title>
        <authorList>
            <person name="Carvalho C.V."/>
            <person name="Domingues R."/>
            <person name="Coutinho C."/>
            <person name="Honorio N.T.B.S."/>
            <person name="Faza D.R.L.R."/>
            <person name="Carvalho W.A."/>
            <person name="Machado A.B.F."/>
            <person name="Martins M.F."/>
            <person name="Gaspar E.B."/>
        </authorList>
    </citation>
    <scope>NUCLEOTIDE SEQUENCE [LARGE SCALE GENOMIC DNA]</scope>
    <source>
        <strain evidence="4 5">2117LE</strain>
    </source>
</reference>
<evidence type="ECO:0000256" key="2">
    <source>
        <dbReference type="SAM" id="Coils"/>
    </source>
</evidence>
<proteinExistence type="inferred from homology"/>
<feature type="domain" description="Initiator Rep protein WH1" evidence="3">
    <location>
        <begin position="68"/>
        <end position="218"/>
    </location>
</feature>
<protein>
    <submittedName>
        <fullName evidence="4">Replication initiation protein</fullName>
    </submittedName>
</protein>
<dbReference type="InterPro" id="IPR000525">
    <property type="entry name" value="Initiator_Rep_WH1"/>
</dbReference>
<sequence length="471" mass="54996">MFDFLTDVYVPEPRPDLFYDEPAPTLPVQVAEPPPLTLPVVPTASQPTVKTKKREMTYANSEDLIIIQNRLLHAISNLTLNERRLILFLSPIVRKGSDILDEKGREVFRVDFSDFANEYGLNSKNSVYKILRETSDSIINKGFFYWHIKKNQRKSRVGLSWLTKCEYQENSGFLEIILSDEVIEMLTVFDESTGNYWTKYQKDWITRLGTYGIIMLELVLSSFDKNVKGYYTIEHLREKFNCSDRYPMFSDFKIWVIDKAVKEIEKNTPIKISYEKHKAGRAVIGLSFSYTDTSIKSVKNKEKNDDKPKENNPFTNFKMTPKQLAVFGAKIAKKIDKDIEIVIDEMSNVHFQGQYVEYLKLLDFVPSDWYTEDEIKDHPTAEQIAQAKKKAKQEAERQEELEQAQLKQDYETLLANAEEFVLANQKRLGFGIEKMYFNKGDYQSVVRSWEHYLLDKQDRKGFAMLNEILSR</sequence>
<dbReference type="RefSeq" id="WP_407069494.1">
    <property type="nucleotide sequence ID" value="NZ_JBJJXE010000016.1"/>
</dbReference>
<dbReference type="Proteomes" id="UP001624684">
    <property type="component" value="Unassembled WGS sequence"/>
</dbReference>
<organism evidence="4 5">
    <name type="scientific">Moraxella oculi</name>
    <dbReference type="NCBI Taxonomy" id="2940516"/>
    <lineage>
        <taxon>Bacteria</taxon>
        <taxon>Pseudomonadati</taxon>
        <taxon>Pseudomonadota</taxon>
        <taxon>Gammaproteobacteria</taxon>
        <taxon>Moraxellales</taxon>
        <taxon>Moraxellaceae</taxon>
        <taxon>Moraxella</taxon>
    </lineage>
</organism>
<dbReference type="SUPFAM" id="SSF46785">
    <property type="entry name" value="Winged helix' DNA-binding domain"/>
    <property type="match status" value="2"/>
</dbReference>
<keyword evidence="2" id="KW-0175">Coiled coil</keyword>
<keyword evidence="5" id="KW-1185">Reference proteome</keyword>
<accession>A0ABW8U7A5</accession>
<evidence type="ECO:0000313" key="5">
    <source>
        <dbReference type="Proteomes" id="UP001624684"/>
    </source>
</evidence>
<evidence type="ECO:0000313" key="4">
    <source>
        <dbReference type="EMBL" id="MFL1732986.1"/>
    </source>
</evidence>
<dbReference type="Pfam" id="PF01051">
    <property type="entry name" value="Rep3_N"/>
    <property type="match status" value="1"/>
</dbReference>
<comment type="caution">
    <text evidence="4">The sequence shown here is derived from an EMBL/GenBank/DDBJ whole genome shotgun (WGS) entry which is preliminary data.</text>
</comment>
<evidence type="ECO:0000256" key="1">
    <source>
        <dbReference type="ARBA" id="ARBA00038283"/>
    </source>
</evidence>
<name>A0ABW8U7A5_9GAMM</name>
<dbReference type="InterPro" id="IPR036388">
    <property type="entry name" value="WH-like_DNA-bd_sf"/>
</dbReference>
<evidence type="ECO:0000259" key="3">
    <source>
        <dbReference type="Pfam" id="PF01051"/>
    </source>
</evidence>
<dbReference type="EMBL" id="JBJJXE010000016">
    <property type="protein sequence ID" value="MFL1732986.1"/>
    <property type="molecule type" value="Genomic_DNA"/>
</dbReference>
<dbReference type="InterPro" id="IPR036390">
    <property type="entry name" value="WH_DNA-bd_sf"/>
</dbReference>